<evidence type="ECO:0000259" key="3">
    <source>
        <dbReference type="Pfam" id="PF12879"/>
    </source>
</evidence>
<dbReference type="AlphaFoldDB" id="A0A0D9QG94"/>
<feature type="transmembrane region" description="Helical" evidence="2">
    <location>
        <begin position="725"/>
        <end position="746"/>
    </location>
</feature>
<dbReference type="Proteomes" id="UP000054561">
    <property type="component" value="Unassembled WGS sequence"/>
</dbReference>
<feature type="compositionally biased region" description="Low complexity" evidence="1">
    <location>
        <begin position="635"/>
        <end position="658"/>
    </location>
</feature>
<evidence type="ECO:0000313" key="5">
    <source>
        <dbReference type="EMBL" id="KJP84721.1"/>
    </source>
</evidence>
<feature type="compositionally biased region" description="Polar residues" evidence="1">
    <location>
        <begin position="861"/>
        <end position="875"/>
    </location>
</feature>
<feature type="compositionally biased region" description="Basic and acidic residues" evidence="1">
    <location>
        <begin position="473"/>
        <end position="485"/>
    </location>
</feature>
<feature type="compositionally biased region" description="Gly residues" evidence="1">
    <location>
        <begin position="312"/>
        <end position="327"/>
    </location>
</feature>
<feature type="region of interest" description="Disordered" evidence="1">
    <location>
        <begin position="861"/>
        <end position="958"/>
    </location>
</feature>
<dbReference type="RefSeq" id="XP_012338672.1">
    <property type="nucleotide sequence ID" value="XM_012483249.1"/>
</dbReference>
<name>A0A0D9QG94_PLAFR</name>
<organism evidence="5 6">
    <name type="scientific">Plasmodium fragile</name>
    <dbReference type="NCBI Taxonomy" id="5857"/>
    <lineage>
        <taxon>Eukaryota</taxon>
        <taxon>Sar</taxon>
        <taxon>Alveolata</taxon>
        <taxon>Apicomplexa</taxon>
        <taxon>Aconoidasida</taxon>
        <taxon>Haemosporida</taxon>
        <taxon>Plasmodiidae</taxon>
        <taxon>Plasmodium</taxon>
        <taxon>Plasmodium (Plasmodium)</taxon>
    </lineage>
</organism>
<dbReference type="EMBL" id="KQ030424">
    <property type="protein sequence ID" value="KJP84721.1"/>
    <property type="molecule type" value="Genomic_DNA"/>
</dbReference>
<evidence type="ECO:0000259" key="4">
    <source>
        <dbReference type="Pfam" id="PF12887"/>
    </source>
</evidence>
<keyword evidence="2" id="KW-1133">Transmembrane helix</keyword>
<keyword evidence="6" id="KW-1185">Reference proteome</keyword>
<dbReference type="VEuPathDB" id="PlasmoDB:AK88_05647"/>
<keyword evidence="2" id="KW-0472">Membrane</keyword>
<feature type="region of interest" description="Disordered" evidence="1">
    <location>
        <begin position="229"/>
        <end position="708"/>
    </location>
</feature>
<evidence type="ECO:0000313" key="6">
    <source>
        <dbReference type="Proteomes" id="UP000054561"/>
    </source>
</evidence>
<feature type="compositionally biased region" description="Polar residues" evidence="1">
    <location>
        <begin position="443"/>
        <end position="453"/>
    </location>
</feature>
<dbReference type="InterPro" id="IPR024288">
    <property type="entry name" value="SICA_C"/>
</dbReference>
<dbReference type="OrthoDB" id="376328at2759"/>
<feature type="compositionally biased region" description="Polar residues" evidence="1">
    <location>
        <begin position="510"/>
        <end position="522"/>
    </location>
</feature>
<reference evidence="5 6" key="1">
    <citation type="submission" date="2014-03" db="EMBL/GenBank/DDBJ databases">
        <title>The Genome Sequence of Plasmodium fragile nilgiri.</title>
        <authorList>
            <consortium name="The Broad Institute Genomics Platform"/>
            <consortium name="The Broad Institute Genome Sequencing Center for Infectious Disease"/>
            <person name="Neafsey D."/>
            <person name="Duraisingh M."/>
            <person name="Young S.K."/>
            <person name="Zeng Q."/>
            <person name="Gargeya S."/>
            <person name="Abouelleil A."/>
            <person name="Alvarado L."/>
            <person name="Chapman S.B."/>
            <person name="Gainer-Dewar J."/>
            <person name="Goldberg J."/>
            <person name="Griggs A."/>
            <person name="Gujja S."/>
            <person name="Hansen M."/>
            <person name="Howarth C."/>
            <person name="Imamovic A."/>
            <person name="Larimer J."/>
            <person name="Pearson M."/>
            <person name="Poon T.W."/>
            <person name="Priest M."/>
            <person name="Roberts A."/>
            <person name="Saif S."/>
            <person name="Shea T."/>
            <person name="Sykes S."/>
            <person name="Wortman J."/>
            <person name="Nusbaum C."/>
            <person name="Birren B."/>
        </authorList>
    </citation>
    <scope>NUCLEOTIDE SEQUENCE [LARGE SCALE GENOMIC DNA]</scope>
    <source>
        <strain evidence="6">nilgiri</strain>
    </source>
</reference>
<feature type="domain" description="Schizont-infected cell agglutination C-terminal" evidence="3">
    <location>
        <begin position="743"/>
        <end position="851"/>
    </location>
</feature>
<dbReference type="InterPro" id="IPR024290">
    <property type="entry name" value="SICA_extracell_a"/>
</dbReference>
<protein>
    <recommendedName>
        <fullName evidence="7">Schizont-infected cell agglutination C-terminal domain-containing protein</fullName>
    </recommendedName>
</protein>
<dbReference type="Pfam" id="PF12879">
    <property type="entry name" value="SICA_C"/>
    <property type="match status" value="1"/>
</dbReference>
<keyword evidence="2" id="KW-0812">Transmembrane</keyword>
<dbReference type="GeneID" id="24270961"/>
<feature type="compositionally biased region" description="Low complexity" evidence="1">
    <location>
        <begin position="336"/>
        <end position="347"/>
    </location>
</feature>
<evidence type="ECO:0000256" key="1">
    <source>
        <dbReference type="SAM" id="MobiDB-lite"/>
    </source>
</evidence>
<feature type="compositionally biased region" description="Basic and acidic residues" evidence="1">
    <location>
        <begin position="378"/>
        <end position="393"/>
    </location>
</feature>
<feature type="compositionally biased region" description="Low complexity" evidence="1">
    <location>
        <begin position="920"/>
        <end position="932"/>
    </location>
</feature>
<evidence type="ECO:0008006" key="7">
    <source>
        <dbReference type="Google" id="ProtNLM"/>
    </source>
</evidence>
<accession>A0A0D9QG94</accession>
<feature type="compositionally biased region" description="Polar residues" evidence="1">
    <location>
        <begin position="570"/>
        <end position="583"/>
    </location>
</feature>
<sequence length="958" mass="103664">MQRSLWQDIEDQLKKFMKHLDDPIVELYAANCSNRGYTYPPKGNNPVVANVGDTLMCKLMTGALYFMNENSWNMGRANTVVTNDDELKEYVRCAIVNIFMYILLASPCRSQMGVYYAWETMKQLETVSTGLISQGKCQRGVFLNIKTQEFDMEEMIKNWLKDNKSWTEKFEGKRIQSTCTQKLAPLPGAPQDANATDDKIQTTTEETAVFTHLGTEIKVLVREVPPQLMQPAPENGVSTHTSEDDQGSDPQDDASKAIVSNSVAGGTPAPSGKVDGTESSTPATTITEPATQTEPPGSGAAKPVPPKPAAPGGSGEVGHAPGQGPGPGQQPPPPAQQSQPGQQGTQQNKDSDKSKVSSGEAGKNAIQNIEGPSTSENSPEREEDCSKYEHDVNKVSACIERVLDEEKKSHGGPQEGQDDVPSKGVWGAHGVLGIIEVSKGTVPDTSQVPTGTNHGHLITDERTNNKNKSSNNFRREHGQTTRSERNQTSNENDGGSAIGKADATEPKVTTVDNQDTQATGSEQPDGPAKPDTQNGHVQSTEDKGGTSTTQTDSEKVTSPEPPGSPGESSNPTDPQSGGTQESSEVVPHKDSEPWGGDMFNGDIMKDSTKWFEPWDTTTEGKPKKTVDSGSGVPDSNGQQNPSSSSPSSVPSTNNSQSPGPQRTSAGTDFGLELNPPKAEGDLGGNYGPRTPQVPHRIGPNKGLSHDGGPEAPDLTAVVLTATTPVLFFLSAVTVALLGYSLWKYFAHLAKRRRKFRTVRDVPSPPLDEEILQHLQRGELPPPDYGYTMVRERRRDRIADRRGQRPPRVHTRTIIELHLQVLNECEVTAWQNVKDDYLQILVEQFAHDLLQDAETNTNILGVSTTNEGPPGTTVSWTLDPPTDSDGTDPCPPQDPDPWKCMETIQFATDTCPPNDDDPDPATHTPTCAAHEPAITQHTVTSDTVTDRPTSRNHTTTRLR</sequence>
<feature type="compositionally biased region" description="Polar residues" evidence="1">
    <location>
        <begin position="277"/>
        <end position="294"/>
    </location>
</feature>
<dbReference type="Pfam" id="PF12887">
    <property type="entry name" value="SICA_alpha"/>
    <property type="match status" value="1"/>
</dbReference>
<gene>
    <name evidence="5" type="ORF">AK88_05647</name>
</gene>
<feature type="domain" description="Schizont-infected cell agglutination extracellular alpha" evidence="4">
    <location>
        <begin position="4"/>
        <end position="145"/>
    </location>
</feature>
<proteinExistence type="predicted"/>
<feature type="compositionally biased region" description="Polar residues" evidence="1">
    <location>
        <begin position="365"/>
        <end position="377"/>
    </location>
</feature>
<evidence type="ECO:0000256" key="2">
    <source>
        <dbReference type="SAM" id="Phobius"/>
    </source>
</evidence>